<organism evidence="1 2">
    <name type="scientific">Auricularia subglabra (strain TFB-10046 / SS5)</name>
    <name type="common">White-rot fungus</name>
    <name type="synonym">Auricularia delicata (strain TFB10046)</name>
    <dbReference type="NCBI Taxonomy" id="717982"/>
    <lineage>
        <taxon>Eukaryota</taxon>
        <taxon>Fungi</taxon>
        <taxon>Dikarya</taxon>
        <taxon>Basidiomycota</taxon>
        <taxon>Agaricomycotina</taxon>
        <taxon>Agaricomycetes</taxon>
        <taxon>Auriculariales</taxon>
        <taxon>Auriculariaceae</taxon>
        <taxon>Auricularia</taxon>
    </lineage>
</organism>
<name>J0CSM8_AURST</name>
<dbReference type="Proteomes" id="UP000006514">
    <property type="component" value="Unassembled WGS sequence"/>
</dbReference>
<evidence type="ECO:0000313" key="2">
    <source>
        <dbReference type="Proteomes" id="UP000006514"/>
    </source>
</evidence>
<sequence>MPVIPRSNLSQSRARFLNPKYSPVKALPMELWHHIVKFAADEVESRSLARCLSAVSPGLRNFFLHLAFPSLTLHGDQAYILKDLCNGGLQTVSAFAFTKTLVVAAHAEDIASSCAAAAQAAHNLASLSAICPDVHHIRSSRTLQCISASFQHFAPLARRPHLRHFGLYLQIPTRFSKTDCLDLSELDFVTSLVQLHSLTLRVSGGLSFAVDEPILLPPSLTRLHVTPAVLGLIHRASWSQAQDLLVVHIEDTRKRSQLKGSSESLAAAALTSALAPALPAWTLRLRDCRLFAVIIDYTAIVLVGELSSLECFDFQPKSIAIAPEEIALLERKAIRRSSTIANQPAPDADTASRLAEFAGPLPALAELLPLLKYLLGRFPKLHVLRLGHRSPRLRGLLVSSQDSQPEHLFLRTALLPYLLPSLSLWSFAIDDGTEPVHHLPTCGLCSDLSPGTRSPTCSHLHFATLLSNRQADHPDQIHITHIPQILQVHNRLTTVGPLF</sequence>
<dbReference type="InParanoid" id="J0CSM8"/>
<gene>
    <name evidence="1" type="ORF">AURDEDRAFT_177630</name>
</gene>
<proteinExistence type="predicted"/>
<dbReference type="EMBL" id="JH688317">
    <property type="protein sequence ID" value="EJD33294.1"/>
    <property type="molecule type" value="Genomic_DNA"/>
</dbReference>
<protein>
    <submittedName>
        <fullName evidence="1">Uncharacterized protein</fullName>
    </submittedName>
</protein>
<dbReference type="AlphaFoldDB" id="J0CSM8"/>
<evidence type="ECO:0000313" key="1">
    <source>
        <dbReference type="EMBL" id="EJD33294.1"/>
    </source>
</evidence>
<dbReference type="KEGG" id="adl:AURDEDRAFT_177630"/>
<accession>J0CSM8</accession>
<keyword evidence="2" id="KW-1185">Reference proteome</keyword>
<reference evidence="2" key="1">
    <citation type="journal article" date="2012" name="Science">
        <title>The Paleozoic origin of enzymatic lignin decomposition reconstructed from 31 fungal genomes.</title>
        <authorList>
            <person name="Floudas D."/>
            <person name="Binder M."/>
            <person name="Riley R."/>
            <person name="Barry K."/>
            <person name="Blanchette R.A."/>
            <person name="Henrissat B."/>
            <person name="Martinez A.T."/>
            <person name="Otillar R."/>
            <person name="Spatafora J.W."/>
            <person name="Yadav J.S."/>
            <person name="Aerts A."/>
            <person name="Benoit I."/>
            <person name="Boyd A."/>
            <person name="Carlson A."/>
            <person name="Copeland A."/>
            <person name="Coutinho P.M."/>
            <person name="de Vries R.P."/>
            <person name="Ferreira P."/>
            <person name="Findley K."/>
            <person name="Foster B."/>
            <person name="Gaskell J."/>
            <person name="Glotzer D."/>
            <person name="Gorecki P."/>
            <person name="Heitman J."/>
            <person name="Hesse C."/>
            <person name="Hori C."/>
            <person name="Igarashi K."/>
            <person name="Jurgens J.A."/>
            <person name="Kallen N."/>
            <person name="Kersten P."/>
            <person name="Kohler A."/>
            <person name="Kuees U."/>
            <person name="Kumar T.K.A."/>
            <person name="Kuo A."/>
            <person name="LaButti K."/>
            <person name="Larrondo L.F."/>
            <person name="Lindquist E."/>
            <person name="Ling A."/>
            <person name="Lombard V."/>
            <person name="Lucas S."/>
            <person name="Lundell T."/>
            <person name="Martin R."/>
            <person name="McLaughlin D.J."/>
            <person name="Morgenstern I."/>
            <person name="Morin E."/>
            <person name="Murat C."/>
            <person name="Nagy L.G."/>
            <person name="Nolan M."/>
            <person name="Ohm R.A."/>
            <person name="Patyshakuliyeva A."/>
            <person name="Rokas A."/>
            <person name="Ruiz-Duenas F.J."/>
            <person name="Sabat G."/>
            <person name="Salamov A."/>
            <person name="Samejima M."/>
            <person name="Schmutz J."/>
            <person name="Slot J.C."/>
            <person name="St John F."/>
            <person name="Stenlid J."/>
            <person name="Sun H."/>
            <person name="Sun S."/>
            <person name="Syed K."/>
            <person name="Tsang A."/>
            <person name="Wiebenga A."/>
            <person name="Young D."/>
            <person name="Pisabarro A."/>
            <person name="Eastwood D.C."/>
            <person name="Martin F."/>
            <person name="Cullen D."/>
            <person name="Grigoriev I.V."/>
            <person name="Hibbett D.S."/>
        </authorList>
    </citation>
    <scope>NUCLEOTIDE SEQUENCE [LARGE SCALE GENOMIC DNA]</scope>
    <source>
        <strain evidence="2">TFB10046</strain>
    </source>
</reference>